<keyword evidence="3" id="KW-1185">Reference proteome</keyword>
<comment type="caution">
    <text evidence="2">The sequence shown here is derived from an EMBL/GenBank/DDBJ whole genome shotgun (WGS) entry which is preliminary data.</text>
</comment>
<dbReference type="AlphaFoldDB" id="A0A3D9BZW2"/>
<evidence type="ECO:0000313" key="2">
    <source>
        <dbReference type="EMBL" id="REC59097.1"/>
    </source>
</evidence>
<evidence type="ECO:0000256" key="1">
    <source>
        <dbReference type="SAM" id="Phobius"/>
    </source>
</evidence>
<feature type="transmembrane region" description="Helical" evidence="1">
    <location>
        <begin position="12"/>
        <end position="37"/>
    </location>
</feature>
<dbReference type="EMBL" id="QNVT01000051">
    <property type="protein sequence ID" value="REC59097.1"/>
    <property type="molecule type" value="Genomic_DNA"/>
</dbReference>
<protein>
    <submittedName>
        <fullName evidence="2">Uncharacterized protein</fullName>
    </submittedName>
</protein>
<keyword evidence="1" id="KW-0812">Transmembrane</keyword>
<accession>A0A3D9BZW2</accession>
<reference evidence="3" key="1">
    <citation type="submission" date="2018-06" db="EMBL/GenBank/DDBJ databases">
        <authorList>
            <person name="Lum Nde A."/>
            <person name="Hugo C."/>
        </authorList>
    </citation>
    <scope>NUCLEOTIDE SEQUENCE [LARGE SCALE GENOMIC DNA]</scope>
    <source>
        <strain evidence="3">1_F178</strain>
    </source>
</reference>
<evidence type="ECO:0000313" key="3">
    <source>
        <dbReference type="Proteomes" id="UP000256686"/>
    </source>
</evidence>
<dbReference type="Proteomes" id="UP000256686">
    <property type="component" value="Unassembled WGS sequence"/>
</dbReference>
<feature type="transmembrane region" description="Helical" evidence="1">
    <location>
        <begin position="43"/>
        <end position="61"/>
    </location>
</feature>
<keyword evidence="1" id="KW-0472">Membrane</keyword>
<sequence>MKGKREFILKNVLPFHTGWTILVIIPSMALYGTLYYVLFDFSVALMVFFTLFYWGTCYLILKAISVKITIWFDHNYLYLKKNNNRYIKYAKADIIGFCSYDYETKTPQLRNSKIYFKIFLRDKPNIYLHDVEYRIRYDEEKGAELNRLLKEVQKELHFTKIKKKNNFQNIYWYSSH</sequence>
<organism evidence="2 3">
    <name type="scientific">Chryseobacterium pennae</name>
    <dbReference type="NCBI Taxonomy" id="2258962"/>
    <lineage>
        <taxon>Bacteria</taxon>
        <taxon>Pseudomonadati</taxon>
        <taxon>Bacteroidota</taxon>
        <taxon>Flavobacteriia</taxon>
        <taxon>Flavobacteriales</taxon>
        <taxon>Weeksellaceae</taxon>
        <taxon>Chryseobacterium group</taxon>
        <taxon>Chryseobacterium</taxon>
    </lineage>
</organism>
<keyword evidence="1" id="KW-1133">Transmembrane helix</keyword>
<proteinExistence type="predicted"/>
<name>A0A3D9BZW2_9FLAO</name>
<gene>
    <name evidence="2" type="ORF">DRF65_27720</name>
</gene>
<dbReference type="RefSeq" id="WP_115973944.1">
    <property type="nucleotide sequence ID" value="NZ_QNVT01000051.1"/>
</dbReference>